<evidence type="ECO:0000313" key="3">
    <source>
        <dbReference type="EMBL" id="KAK2167052.1"/>
    </source>
</evidence>
<dbReference type="EMBL" id="JAODUP010000032">
    <property type="protein sequence ID" value="KAK2167052.1"/>
    <property type="molecule type" value="Genomic_DNA"/>
</dbReference>
<dbReference type="SUPFAM" id="SSF50729">
    <property type="entry name" value="PH domain-like"/>
    <property type="match status" value="1"/>
</dbReference>
<reference evidence="3" key="1">
    <citation type="journal article" date="2023" name="Mol. Biol. Evol.">
        <title>Third-Generation Sequencing Reveals the Adaptive Role of the Epigenome in Three Deep-Sea Polychaetes.</title>
        <authorList>
            <person name="Perez M."/>
            <person name="Aroh O."/>
            <person name="Sun Y."/>
            <person name="Lan Y."/>
            <person name="Juniper S.K."/>
            <person name="Young C.R."/>
            <person name="Angers B."/>
            <person name="Qian P.Y."/>
        </authorList>
    </citation>
    <scope>NUCLEOTIDE SEQUENCE</scope>
    <source>
        <strain evidence="3">P08H-3</strain>
    </source>
</reference>
<dbReference type="AlphaFoldDB" id="A0AAD9K9A0"/>
<gene>
    <name evidence="3" type="ORF">LSH36_32g08002</name>
</gene>
<dbReference type="PROSITE" id="PS50106">
    <property type="entry name" value="PDZ"/>
    <property type="match status" value="1"/>
</dbReference>
<feature type="domain" description="PH" evidence="1">
    <location>
        <begin position="80"/>
        <end position="136"/>
    </location>
</feature>
<evidence type="ECO:0008006" key="5">
    <source>
        <dbReference type="Google" id="ProtNLM"/>
    </source>
</evidence>
<evidence type="ECO:0000259" key="1">
    <source>
        <dbReference type="PROSITE" id="PS50003"/>
    </source>
</evidence>
<dbReference type="PANTHER" id="PTHR47644">
    <property type="entry name" value="AGAP008221-PA"/>
    <property type="match status" value="1"/>
</dbReference>
<evidence type="ECO:0000259" key="2">
    <source>
        <dbReference type="PROSITE" id="PS50106"/>
    </source>
</evidence>
<dbReference type="Pfam" id="PF17820">
    <property type="entry name" value="PDZ_6"/>
    <property type="match status" value="1"/>
</dbReference>
<proteinExistence type="predicted"/>
<dbReference type="SMART" id="SM00228">
    <property type="entry name" value="PDZ"/>
    <property type="match status" value="1"/>
</dbReference>
<dbReference type="Gene3D" id="2.30.42.10">
    <property type="match status" value="1"/>
</dbReference>
<dbReference type="Gene3D" id="2.30.29.30">
    <property type="entry name" value="Pleckstrin-homology domain (PH domain)/Phosphotyrosine-binding domain (PTB)"/>
    <property type="match status" value="1"/>
</dbReference>
<dbReference type="InterPro" id="IPR001478">
    <property type="entry name" value="PDZ"/>
</dbReference>
<protein>
    <recommendedName>
        <fullName evidence="5">PDZ domain-containing protein</fullName>
    </recommendedName>
</protein>
<dbReference type="InterPro" id="IPR011993">
    <property type="entry name" value="PH-like_dom_sf"/>
</dbReference>
<sequence>MEEGETEFGFHIWEHKPMIVSTIEEGTAADRAGLRVGDVLLKLNKIDISEASLNEVIQITGKGSRHVTLGLAEQNQKLELPLFCGYLSKQGSSMLVKKWKRRWVELKPDHCLYYYKTKWLYAVDPGTTINFSIPNR</sequence>
<name>A0AAD9K9A0_9ANNE</name>
<dbReference type="InterPro" id="IPR041489">
    <property type="entry name" value="PDZ_6"/>
</dbReference>
<evidence type="ECO:0000313" key="4">
    <source>
        <dbReference type="Proteomes" id="UP001208570"/>
    </source>
</evidence>
<dbReference type="SUPFAM" id="SSF50156">
    <property type="entry name" value="PDZ domain-like"/>
    <property type="match status" value="1"/>
</dbReference>
<dbReference type="InterPro" id="IPR036034">
    <property type="entry name" value="PDZ_sf"/>
</dbReference>
<feature type="domain" description="PDZ" evidence="2">
    <location>
        <begin position="1"/>
        <end position="75"/>
    </location>
</feature>
<dbReference type="InterPro" id="IPR001849">
    <property type="entry name" value="PH_domain"/>
</dbReference>
<comment type="caution">
    <text evidence="3">The sequence shown here is derived from an EMBL/GenBank/DDBJ whole genome shotgun (WGS) entry which is preliminary data.</text>
</comment>
<keyword evidence="4" id="KW-1185">Reference proteome</keyword>
<dbReference type="PANTHER" id="PTHR47644:SF1">
    <property type="entry name" value="PDZ DOMAIN-CONTAINING PROTEIN"/>
    <property type="match status" value="1"/>
</dbReference>
<accession>A0AAD9K9A0</accession>
<dbReference type="Proteomes" id="UP001208570">
    <property type="component" value="Unassembled WGS sequence"/>
</dbReference>
<organism evidence="3 4">
    <name type="scientific">Paralvinella palmiformis</name>
    <dbReference type="NCBI Taxonomy" id="53620"/>
    <lineage>
        <taxon>Eukaryota</taxon>
        <taxon>Metazoa</taxon>
        <taxon>Spiralia</taxon>
        <taxon>Lophotrochozoa</taxon>
        <taxon>Annelida</taxon>
        <taxon>Polychaeta</taxon>
        <taxon>Sedentaria</taxon>
        <taxon>Canalipalpata</taxon>
        <taxon>Terebellida</taxon>
        <taxon>Terebelliformia</taxon>
        <taxon>Alvinellidae</taxon>
        <taxon>Paralvinella</taxon>
    </lineage>
</organism>
<dbReference type="PROSITE" id="PS50003">
    <property type="entry name" value="PH_DOMAIN"/>
    <property type="match status" value="1"/>
</dbReference>